<reference evidence="3" key="1">
    <citation type="submission" date="2023-03" db="EMBL/GenBank/DDBJ databases">
        <title>Massive genome expansion in bonnet fungi (Mycena s.s.) driven by repeated elements and novel gene families across ecological guilds.</title>
        <authorList>
            <consortium name="Lawrence Berkeley National Laboratory"/>
            <person name="Harder C.B."/>
            <person name="Miyauchi S."/>
            <person name="Viragh M."/>
            <person name="Kuo A."/>
            <person name="Thoen E."/>
            <person name="Andreopoulos B."/>
            <person name="Lu D."/>
            <person name="Skrede I."/>
            <person name="Drula E."/>
            <person name="Henrissat B."/>
            <person name="Morin E."/>
            <person name="Kohler A."/>
            <person name="Barry K."/>
            <person name="LaButti K."/>
            <person name="Morin E."/>
            <person name="Salamov A."/>
            <person name="Lipzen A."/>
            <person name="Mereny Z."/>
            <person name="Hegedus B."/>
            <person name="Baldrian P."/>
            <person name="Stursova M."/>
            <person name="Weitz H."/>
            <person name="Taylor A."/>
            <person name="Grigoriev I.V."/>
            <person name="Nagy L.G."/>
            <person name="Martin F."/>
            <person name="Kauserud H."/>
        </authorList>
    </citation>
    <scope>NUCLEOTIDE SEQUENCE</scope>
    <source>
        <strain evidence="3">CBHHK182m</strain>
    </source>
</reference>
<keyword evidence="4" id="KW-1185">Reference proteome</keyword>
<feature type="region of interest" description="Disordered" evidence="1">
    <location>
        <begin position="152"/>
        <end position="207"/>
    </location>
</feature>
<dbReference type="InterPro" id="IPR013087">
    <property type="entry name" value="Znf_C2H2_type"/>
</dbReference>
<sequence>MPLRLPRAPDTMCSTCHIFSEFDNYLCVTCLDHFCHTCVVRRHSSYPLHRIKRWDGFAYGEEIDASSLGLSLRLAHGVDGRCTVLIVERDVPVLTSDSGVLKIDIEFCGCDPLASRRLQLISVGLIPSDIANEPGAVELRLLFIQQDEEEERVERRREERRARRQENREGNHGSNRAFSQGWVLPPLPPRRRRPQPPLDEAPPALCTDEQKSMWEAGWTDLRAIARAWSAGELAEEMLDDDVIPTFQDFLAQSAPPIPVRGLPGSSNFAEHATAGYAQLLARVERLLQADEQRRKAWELLTSPMWQEHKKTFTTDWYRASRE</sequence>
<evidence type="ECO:0000313" key="3">
    <source>
        <dbReference type="EMBL" id="KAJ7761386.1"/>
    </source>
</evidence>
<protein>
    <recommendedName>
        <fullName evidence="2">C2H2-type domain-containing protein</fullName>
    </recommendedName>
</protein>
<organism evidence="3 4">
    <name type="scientific">Mycena metata</name>
    <dbReference type="NCBI Taxonomy" id="1033252"/>
    <lineage>
        <taxon>Eukaryota</taxon>
        <taxon>Fungi</taxon>
        <taxon>Dikarya</taxon>
        <taxon>Basidiomycota</taxon>
        <taxon>Agaricomycotina</taxon>
        <taxon>Agaricomycetes</taxon>
        <taxon>Agaricomycetidae</taxon>
        <taxon>Agaricales</taxon>
        <taxon>Marasmiineae</taxon>
        <taxon>Mycenaceae</taxon>
        <taxon>Mycena</taxon>
    </lineage>
</organism>
<dbReference type="Pfam" id="PF18803">
    <property type="entry name" value="CxC2"/>
    <property type="match status" value="1"/>
</dbReference>
<evidence type="ECO:0000259" key="2">
    <source>
        <dbReference type="PROSITE" id="PS00028"/>
    </source>
</evidence>
<evidence type="ECO:0000313" key="4">
    <source>
        <dbReference type="Proteomes" id="UP001215598"/>
    </source>
</evidence>
<comment type="caution">
    <text evidence="3">The sequence shown here is derived from an EMBL/GenBank/DDBJ whole genome shotgun (WGS) entry which is preliminary data.</text>
</comment>
<accession>A0AAD7NGJ4</accession>
<proteinExistence type="predicted"/>
<gene>
    <name evidence="3" type="ORF">B0H16DRAFT_1719552</name>
</gene>
<feature type="compositionally biased region" description="Basic and acidic residues" evidence="1">
    <location>
        <begin position="152"/>
        <end position="171"/>
    </location>
</feature>
<dbReference type="PROSITE" id="PS00028">
    <property type="entry name" value="ZINC_FINGER_C2H2_1"/>
    <property type="match status" value="1"/>
</dbReference>
<evidence type="ECO:0000256" key="1">
    <source>
        <dbReference type="SAM" id="MobiDB-lite"/>
    </source>
</evidence>
<dbReference type="AlphaFoldDB" id="A0AAD7NGJ4"/>
<name>A0AAD7NGJ4_9AGAR</name>
<dbReference type="InterPro" id="IPR041457">
    <property type="entry name" value="CxC2_KDZ-assoc"/>
</dbReference>
<dbReference type="Proteomes" id="UP001215598">
    <property type="component" value="Unassembled WGS sequence"/>
</dbReference>
<dbReference type="EMBL" id="JARKIB010000035">
    <property type="protein sequence ID" value="KAJ7761386.1"/>
    <property type="molecule type" value="Genomic_DNA"/>
</dbReference>
<feature type="domain" description="C2H2-type" evidence="2">
    <location>
        <begin position="27"/>
        <end position="49"/>
    </location>
</feature>